<evidence type="ECO:0008006" key="4">
    <source>
        <dbReference type="Google" id="ProtNLM"/>
    </source>
</evidence>
<feature type="signal peptide" evidence="1">
    <location>
        <begin position="1"/>
        <end position="24"/>
    </location>
</feature>
<dbReference type="AlphaFoldDB" id="A0A8T2Z102"/>
<protein>
    <recommendedName>
        <fullName evidence="4">Apple domain-containing protein</fullName>
    </recommendedName>
</protein>
<evidence type="ECO:0000313" key="2">
    <source>
        <dbReference type="EMBL" id="KAH8510872.1"/>
    </source>
</evidence>
<keyword evidence="3" id="KW-1185">Reference proteome</keyword>
<reference evidence="2" key="1">
    <citation type="journal article" date="2021" name="J. Hered.">
        <title>Genome Assembly of Salicaceae Populus deltoides (Eastern Cottonwood) I-69 Based on Nanopore Sequencing and Hi-C Technologies.</title>
        <authorList>
            <person name="Bai S."/>
            <person name="Wu H."/>
            <person name="Zhang J."/>
            <person name="Pan Z."/>
            <person name="Zhao W."/>
            <person name="Li Z."/>
            <person name="Tong C."/>
        </authorList>
    </citation>
    <scope>NUCLEOTIDE SEQUENCE</scope>
    <source>
        <tissue evidence="2">Leaf</tissue>
    </source>
</reference>
<evidence type="ECO:0000313" key="3">
    <source>
        <dbReference type="Proteomes" id="UP000807159"/>
    </source>
</evidence>
<accession>A0A8T2Z102</accession>
<name>A0A8T2Z102_POPDE</name>
<comment type="caution">
    <text evidence="2">The sequence shown here is derived from an EMBL/GenBank/DDBJ whole genome shotgun (WGS) entry which is preliminary data.</text>
</comment>
<dbReference type="Proteomes" id="UP000807159">
    <property type="component" value="Chromosome 4"/>
</dbReference>
<sequence length="250" mass="27755">MFLHGRVLTIQLILWSWDRFWLLGHHWTVIGVDRSEGDYRLVVTGDDAVLKWNGMSYWKLSMEPKAFPDSNLPVSFLALNGTGRCPCPPNFHGDPFLKGGSTPRDASLALRSGCKNRTEFDSSVFRVKLGNGMDYFASAFMAPAKRDTILLACQDLCSRNCSCLGILYGNSSGSCYVLGNHLGSIMAVSNSNRDRLGNMKTLVVSSMANPDANNQNEAKKFPIAGLVLLPSSGILFDYRYCFRIHLLEKE</sequence>
<gene>
    <name evidence="2" type="ORF">H0E87_008416</name>
</gene>
<organism evidence="2 3">
    <name type="scientific">Populus deltoides</name>
    <name type="common">Eastern poplar</name>
    <name type="synonym">Eastern cottonwood</name>
    <dbReference type="NCBI Taxonomy" id="3696"/>
    <lineage>
        <taxon>Eukaryota</taxon>
        <taxon>Viridiplantae</taxon>
        <taxon>Streptophyta</taxon>
        <taxon>Embryophyta</taxon>
        <taxon>Tracheophyta</taxon>
        <taxon>Spermatophyta</taxon>
        <taxon>Magnoliopsida</taxon>
        <taxon>eudicotyledons</taxon>
        <taxon>Gunneridae</taxon>
        <taxon>Pentapetalae</taxon>
        <taxon>rosids</taxon>
        <taxon>fabids</taxon>
        <taxon>Malpighiales</taxon>
        <taxon>Salicaceae</taxon>
        <taxon>Saliceae</taxon>
        <taxon>Populus</taxon>
    </lineage>
</organism>
<feature type="chain" id="PRO_5035752967" description="Apple domain-containing protein" evidence="1">
    <location>
        <begin position="25"/>
        <end position="250"/>
    </location>
</feature>
<evidence type="ECO:0000256" key="1">
    <source>
        <dbReference type="SAM" id="SignalP"/>
    </source>
</evidence>
<keyword evidence="1" id="KW-0732">Signal</keyword>
<proteinExistence type="predicted"/>
<dbReference type="EMBL" id="JACEGQ020000004">
    <property type="protein sequence ID" value="KAH8510872.1"/>
    <property type="molecule type" value="Genomic_DNA"/>
</dbReference>